<dbReference type="GO" id="GO:0032993">
    <property type="term" value="C:protein-DNA complex"/>
    <property type="evidence" value="ECO:0007669"/>
    <property type="project" value="TreeGrafter"/>
</dbReference>
<dbReference type="PANTHER" id="PTHR48111:SF1">
    <property type="entry name" value="TWO-COMPONENT RESPONSE REGULATOR ORR33"/>
    <property type="match status" value="1"/>
</dbReference>
<keyword evidence="3" id="KW-0805">Transcription regulation</keyword>
<evidence type="ECO:0000256" key="5">
    <source>
        <dbReference type="ARBA" id="ARBA00023163"/>
    </source>
</evidence>
<dbReference type="AlphaFoldDB" id="A0A0F9UTH7"/>
<evidence type="ECO:0000256" key="1">
    <source>
        <dbReference type="ARBA" id="ARBA00022553"/>
    </source>
</evidence>
<dbReference type="EMBL" id="LAZR01000065">
    <property type="protein sequence ID" value="KKN96370.1"/>
    <property type="molecule type" value="Genomic_DNA"/>
</dbReference>
<dbReference type="PROSITE" id="PS51755">
    <property type="entry name" value="OMPR_PHOB"/>
    <property type="match status" value="1"/>
</dbReference>
<keyword evidence="1" id="KW-0597">Phosphoprotein</keyword>
<protein>
    <submittedName>
        <fullName evidence="8">Uncharacterized protein</fullName>
    </submittedName>
</protein>
<dbReference type="FunFam" id="3.40.50.2300:FF:000002">
    <property type="entry name" value="DNA-binding response regulator PhoP"/>
    <property type="match status" value="1"/>
</dbReference>
<evidence type="ECO:0000313" key="8">
    <source>
        <dbReference type="EMBL" id="KKN96370.1"/>
    </source>
</evidence>
<organism evidence="8">
    <name type="scientific">marine sediment metagenome</name>
    <dbReference type="NCBI Taxonomy" id="412755"/>
    <lineage>
        <taxon>unclassified sequences</taxon>
        <taxon>metagenomes</taxon>
        <taxon>ecological metagenomes</taxon>
    </lineage>
</organism>
<dbReference type="InterPro" id="IPR011006">
    <property type="entry name" value="CheY-like_superfamily"/>
</dbReference>
<dbReference type="PROSITE" id="PS50110">
    <property type="entry name" value="RESPONSE_REGULATORY"/>
    <property type="match status" value="1"/>
</dbReference>
<dbReference type="Gene3D" id="6.10.250.690">
    <property type="match status" value="1"/>
</dbReference>
<dbReference type="GO" id="GO:0006355">
    <property type="term" value="P:regulation of DNA-templated transcription"/>
    <property type="evidence" value="ECO:0007669"/>
    <property type="project" value="InterPro"/>
</dbReference>
<evidence type="ECO:0000259" key="6">
    <source>
        <dbReference type="PROSITE" id="PS50110"/>
    </source>
</evidence>
<reference evidence="8" key="1">
    <citation type="journal article" date="2015" name="Nature">
        <title>Complex archaea that bridge the gap between prokaryotes and eukaryotes.</title>
        <authorList>
            <person name="Spang A."/>
            <person name="Saw J.H."/>
            <person name="Jorgensen S.L."/>
            <person name="Zaremba-Niedzwiedzka K."/>
            <person name="Martijn J."/>
            <person name="Lind A.E."/>
            <person name="van Eijk R."/>
            <person name="Schleper C."/>
            <person name="Guy L."/>
            <person name="Ettema T.J."/>
        </authorList>
    </citation>
    <scope>NUCLEOTIDE SEQUENCE</scope>
</reference>
<keyword evidence="4" id="KW-0238">DNA-binding</keyword>
<name>A0A0F9UTH7_9ZZZZ</name>
<evidence type="ECO:0000256" key="3">
    <source>
        <dbReference type="ARBA" id="ARBA00023015"/>
    </source>
</evidence>
<dbReference type="CDD" id="cd00383">
    <property type="entry name" value="trans_reg_C"/>
    <property type="match status" value="1"/>
</dbReference>
<dbReference type="InterPro" id="IPR036388">
    <property type="entry name" value="WH-like_DNA-bd_sf"/>
</dbReference>
<dbReference type="GO" id="GO:0000976">
    <property type="term" value="F:transcription cis-regulatory region binding"/>
    <property type="evidence" value="ECO:0007669"/>
    <property type="project" value="TreeGrafter"/>
</dbReference>
<dbReference type="GO" id="GO:0005829">
    <property type="term" value="C:cytosol"/>
    <property type="evidence" value="ECO:0007669"/>
    <property type="project" value="TreeGrafter"/>
</dbReference>
<evidence type="ECO:0000256" key="2">
    <source>
        <dbReference type="ARBA" id="ARBA00023012"/>
    </source>
</evidence>
<dbReference type="Gene3D" id="1.10.10.10">
    <property type="entry name" value="Winged helix-like DNA-binding domain superfamily/Winged helix DNA-binding domain"/>
    <property type="match status" value="1"/>
</dbReference>
<feature type="domain" description="Response regulatory" evidence="6">
    <location>
        <begin position="2"/>
        <end position="116"/>
    </location>
</feature>
<accession>A0A0F9UTH7</accession>
<dbReference type="Pfam" id="PF00072">
    <property type="entry name" value="Response_reg"/>
    <property type="match status" value="1"/>
</dbReference>
<dbReference type="SMART" id="SM00448">
    <property type="entry name" value="REC"/>
    <property type="match status" value="1"/>
</dbReference>
<proteinExistence type="predicted"/>
<dbReference type="GO" id="GO:0000156">
    <property type="term" value="F:phosphorelay response regulator activity"/>
    <property type="evidence" value="ECO:0007669"/>
    <property type="project" value="TreeGrafter"/>
</dbReference>
<gene>
    <name evidence="8" type="ORF">LCGC14_0169630</name>
</gene>
<dbReference type="SMART" id="SM00862">
    <property type="entry name" value="Trans_reg_C"/>
    <property type="match status" value="1"/>
</dbReference>
<dbReference type="PANTHER" id="PTHR48111">
    <property type="entry name" value="REGULATOR OF RPOS"/>
    <property type="match status" value="1"/>
</dbReference>
<dbReference type="Gene3D" id="3.40.50.2300">
    <property type="match status" value="1"/>
</dbReference>
<dbReference type="InterPro" id="IPR001867">
    <property type="entry name" value="OmpR/PhoB-type_DNA-bd"/>
</dbReference>
<dbReference type="InterPro" id="IPR039420">
    <property type="entry name" value="WalR-like"/>
</dbReference>
<evidence type="ECO:0000259" key="7">
    <source>
        <dbReference type="PROSITE" id="PS51755"/>
    </source>
</evidence>
<dbReference type="InterPro" id="IPR001789">
    <property type="entry name" value="Sig_transdc_resp-reg_receiver"/>
</dbReference>
<dbReference type="SUPFAM" id="SSF52172">
    <property type="entry name" value="CheY-like"/>
    <property type="match status" value="1"/>
</dbReference>
<comment type="caution">
    <text evidence="8">The sequence shown here is derived from an EMBL/GenBank/DDBJ whole genome shotgun (WGS) entry which is preliminary data.</text>
</comment>
<keyword evidence="2" id="KW-0902">Two-component regulatory system</keyword>
<evidence type="ECO:0000256" key="4">
    <source>
        <dbReference type="ARBA" id="ARBA00023125"/>
    </source>
</evidence>
<feature type="domain" description="OmpR/PhoB-type" evidence="7">
    <location>
        <begin position="124"/>
        <end position="220"/>
    </location>
</feature>
<keyword evidence="5" id="KW-0804">Transcription</keyword>
<dbReference type="Pfam" id="PF00486">
    <property type="entry name" value="Trans_reg_C"/>
    <property type="match status" value="1"/>
</dbReference>
<sequence length="226" mass="24586">MRIVLIEDNESLARGIATALRDLGHAVDCLLDGRDGATYLATQGADVAIVDVNLPGLSGFDLVRALRQRGDSTPVLMLTARGETSDRITGLDAGADDYLVKPFDMAELIARLRALARRLPGLRPVEETLGRLRFDHGARQLFGPQGPIDLARRELALFEYLLQNLGRVIAKEQIGEALYGVGSDIDPNAVELAVSRLRRKLRETGVEIRTARGVGYMLDAGNDGQQ</sequence>